<feature type="region of interest" description="Disordered" evidence="1">
    <location>
        <begin position="56"/>
        <end position="76"/>
    </location>
</feature>
<evidence type="ECO:0000313" key="2">
    <source>
        <dbReference type="EMBL" id="KAA0195878.1"/>
    </source>
</evidence>
<feature type="compositionally biased region" description="Basic and acidic residues" evidence="1">
    <location>
        <begin position="63"/>
        <end position="72"/>
    </location>
</feature>
<protein>
    <recommendedName>
        <fullName evidence="4">EGF-like domain-containing protein</fullName>
    </recommendedName>
</protein>
<evidence type="ECO:0008006" key="4">
    <source>
        <dbReference type="Google" id="ProtNLM"/>
    </source>
</evidence>
<reference evidence="2" key="1">
    <citation type="submission" date="2019-05" db="EMBL/GenBank/DDBJ databases">
        <title>Annotation for the trematode Fasciolopsis buski.</title>
        <authorList>
            <person name="Choi Y.-J."/>
        </authorList>
    </citation>
    <scope>NUCLEOTIDE SEQUENCE</scope>
    <source>
        <strain evidence="2">HT</strain>
        <tissue evidence="2">Whole worm</tissue>
    </source>
</reference>
<proteinExistence type="predicted"/>
<comment type="caution">
    <text evidence="2">The sequence shown here is derived from an EMBL/GenBank/DDBJ whole genome shotgun (WGS) entry which is preliminary data.</text>
</comment>
<evidence type="ECO:0000256" key="1">
    <source>
        <dbReference type="SAM" id="MobiDB-lite"/>
    </source>
</evidence>
<keyword evidence="3" id="KW-1185">Reference proteome</keyword>
<organism evidence="2 3">
    <name type="scientific">Fasciolopsis buskii</name>
    <dbReference type="NCBI Taxonomy" id="27845"/>
    <lineage>
        <taxon>Eukaryota</taxon>
        <taxon>Metazoa</taxon>
        <taxon>Spiralia</taxon>
        <taxon>Lophotrochozoa</taxon>
        <taxon>Platyhelminthes</taxon>
        <taxon>Trematoda</taxon>
        <taxon>Digenea</taxon>
        <taxon>Plagiorchiida</taxon>
        <taxon>Echinostomata</taxon>
        <taxon>Echinostomatoidea</taxon>
        <taxon>Fasciolidae</taxon>
        <taxon>Fasciolopsis</taxon>
    </lineage>
</organism>
<dbReference type="AlphaFoldDB" id="A0A8E0S258"/>
<dbReference type="OrthoDB" id="283575at2759"/>
<dbReference type="Proteomes" id="UP000728185">
    <property type="component" value="Unassembled WGS sequence"/>
</dbReference>
<dbReference type="EMBL" id="LUCM01003395">
    <property type="protein sequence ID" value="KAA0195878.1"/>
    <property type="molecule type" value="Genomic_DNA"/>
</dbReference>
<sequence length="380" mass="42108">MHHNFQKSSLSPFPLNFDSQSAICICTSGWSGEFCKLAADSSLISSIILPEMPPALVPGAAEQDSHSSKSIDESNEQYVPQILKPEERTSVTTIIEHTTTEEVALDEMEFEQTSRLTGSRTTVTLVSLTDKTSETHRVSAKEKTDVPVIVNNRDAANTKLSATLESNETANYQEVQNSTWGKNATVIRHVAGHSWSNHNLDRHIPDNRIACLSKTEKKQRLESLRQYLTYFPLTLITPEIVHSSLWTNASYDLGPVSVPHTGRLYVLPDGKIFENTNGQPDSVRFSSNTSRNLSMPRNSMSKFHSAISDGSDSVRYTSPPIQGEGRIHFAAPKADPLPPAPKDIPCMTLTDPYEELTYLGEDYAVWEPDPDGTSPLTSFR</sequence>
<evidence type="ECO:0000313" key="3">
    <source>
        <dbReference type="Proteomes" id="UP000728185"/>
    </source>
</evidence>
<gene>
    <name evidence="2" type="ORF">FBUS_06331</name>
</gene>
<name>A0A8E0S258_9TREM</name>
<accession>A0A8E0S258</accession>